<keyword evidence="3" id="KW-1185">Reference proteome</keyword>
<dbReference type="OrthoDB" id="5964980at2759"/>
<proteinExistence type="predicted"/>
<sequence>MAAAATEAPSAHLALAKGEKILVTVESALPDILVVSFVHGAKCFQGALLDAAKRGLPCGVQPPEPVLDPDGDKLATIAARFSYFQERKSASSASATALVAKVDLRKSINPPARYKNARPTVRLRPRQVLCSKCRSISGSGSDEKKRPTLRSTTTKDTTDAIVGMSDGKFDLQSSHDEDDNLERYRFVEAGGVVDSEIIKTAA</sequence>
<dbReference type="Proteomes" id="UP000036403">
    <property type="component" value="Unassembled WGS sequence"/>
</dbReference>
<evidence type="ECO:0000313" key="2">
    <source>
        <dbReference type="EMBL" id="KMQ92203.1"/>
    </source>
</evidence>
<evidence type="ECO:0000313" key="3">
    <source>
        <dbReference type="Proteomes" id="UP000036403"/>
    </source>
</evidence>
<dbReference type="EMBL" id="LBMM01004654">
    <property type="protein sequence ID" value="KMQ92203.1"/>
    <property type="molecule type" value="Genomic_DNA"/>
</dbReference>
<feature type="region of interest" description="Disordered" evidence="1">
    <location>
        <begin position="135"/>
        <end position="160"/>
    </location>
</feature>
<organism evidence="2 3">
    <name type="scientific">Lasius niger</name>
    <name type="common">Black garden ant</name>
    <dbReference type="NCBI Taxonomy" id="67767"/>
    <lineage>
        <taxon>Eukaryota</taxon>
        <taxon>Metazoa</taxon>
        <taxon>Ecdysozoa</taxon>
        <taxon>Arthropoda</taxon>
        <taxon>Hexapoda</taxon>
        <taxon>Insecta</taxon>
        <taxon>Pterygota</taxon>
        <taxon>Neoptera</taxon>
        <taxon>Endopterygota</taxon>
        <taxon>Hymenoptera</taxon>
        <taxon>Apocrita</taxon>
        <taxon>Aculeata</taxon>
        <taxon>Formicoidea</taxon>
        <taxon>Formicidae</taxon>
        <taxon>Formicinae</taxon>
        <taxon>Lasius</taxon>
        <taxon>Lasius</taxon>
    </lineage>
</organism>
<accession>A0A0J7KPA7</accession>
<comment type="caution">
    <text evidence="2">The sequence shown here is derived from an EMBL/GenBank/DDBJ whole genome shotgun (WGS) entry which is preliminary data.</text>
</comment>
<dbReference type="PaxDb" id="67767-A0A0J7KPA7"/>
<protein>
    <submittedName>
        <fullName evidence="2">Pwwp domain-containing protein 2b</fullName>
    </submittedName>
</protein>
<evidence type="ECO:0000256" key="1">
    <source>
        <dbReference type="SAM" id="MobiDB-lite"/>
    </source>
</evidence>
<gene>
    <name evidence="2" type="ORF">RF55_7847</name>
</gene>
<dbReference type="AlphaFoldDB" id="A0A0J7KPA7"/>
<reference evidence="2 3" key="1">
    <citation type="submission" date="2015-04" db="EMBL/GenBank/DDBJ databases">
        <title>Lasius niger genome sequencing.</title>
        <authorList>
            <person name="Konorov E.A."/>
            <person name="Nikitin M.A."/>
            <person name="Kirill M.V."/>
            <person name="Chang P."/>
        </authorList>
    </citation>
    <scope>NUCLEOTIDE SEQUENCE [LARGE SCALE GENOMIC DNA]</scope>
    <source>
        <tissue evidence="2">Whole</tissue>
    </source>
</reference>
<name>A0A0J7KPA7_LASNI</name>